<name>A0A1V5MKF9_UNCT6</name>
<protein>
    <submittedName>
        <fullName evidence="1">Uncharacterized protein</fullName>
    </submittedName>
</protein>
<organism evidence="1 2">
    <name type="scientific">candidate division TA06 bacterium ADurb.Bin417</name>
    <dbReference type="NCBI Taxonomy" id="1852828"/>
    <lineage>
        <taxon>Bacteria</taxon>
        <taxon>Bacteria division TA06</taxon>
    </lineage>
</organism>
<proteinExistence type="predicted"/>
<comment type="caution">
    <text evidence="1">The sequence shown here is derived from an EMBL/GenBank/DDBJ whole genome shotgun (WGS) entry which is preliminary data.</text>
</comment>
<reference evidence="1 2" key="1">
    <citation type="submission" date="2017-02" db="EMBL/GenBank/DDBJ databases">
        <title>Delving into the versatile metabolic prowess of the omnipresent phylum Bacteroidetes.</title>
        <authorList>
            <person name="Nobu M.K."/>
            <person name="Mei R."/>
            <person name="Narihiro T."/>
            <person name="Kuroda K."/>
            <person name="Liu W.-T."/>
        </authorList>
    </citation>
    <scope>NUCLEOTIDE SEQUENCE [LARGE SCALE GENOMIC DNA]</scope>
    <source>
        <strain evidence="1">ADurb.Bin417</strain>
    </source>
</reference>
<dbReference type="AlphaFoldDB" id="A0A1V5MKF9"/>
<dbReference type="EMBL" id="MWAK01000016">
    <property type="protein sequence ID" value="OPZ93605.1"/>
    <property type="molecule type" value="Genomic_DNA"/>
</dbReference>
<sequence length="313" mass="31295">MLGRGGGQADRRVYVVDAGGGAAHLAAAGVPDRQRVGLDEVGGDGLGDVDRHAGVLAGRRVNVDTGIDRPVVPAVAGVGSGRNVDHRSLEAAGGAGRRHRGPAAGRADGHGQVVAGYLVVSPGEGDAAVLGQVEGLVGRGEVAGHRPPDDRVTADRSRGAQGLLVIPAAQGAVGEVAVETGRTGDGVGTGLEVAAHDQGPGAGHQLQVGQLGIIVGDGHVKAADLLVDGVGQLNHQHLAGRPGRKIGQVDQEIAAGILLAGTGQGDDLGRPDLDVGVHRQSAVGRGRTVRVGDRHDDRVRVGGKGGRRAGAQQ</sequence>
<evidence type="ECO:0000313" key="1">
    <source>
        <dbReference type="EMBL" id="OPZ93605.1"/>
    </source>
</evidence>
<accession>A0A1V5MKF9</accession>
<gene>
    <name evidence="1" type="ORF">BWY73_00228</name>
</gene>
<evidence type="ECO:0000313" key="2">
    <source>
        <dbReference type="Proteomes" id="UP000485484"/>
    </source>
</evidence>
<dbReference type="Proteomes" id="UP000485484">
    <property type="component" value="Unassembled WGS sequence"/>
</dbReference>